<feature type="signal peptide" evidence="1">
    <location>
        <begin position="1"/>
        <end position="24"/>
    </location>
</feature>
<dbReference type="PROSITE" id="PS51257">
    <property type="entry name" value="PROKAR_LIPOPROTEIN"/>
    <property type="match status" value="1"/>
</dbReference>
<keyword evidence="1" id="KW-0732">Signal</keyword>
<comment type="caution">
    <text evidence="2">The sequence shown here is derived from an EMBL/GenBank/DDBJ whole genome shotgun (WGS) entry which is preliminary data.</text>
</comment>
<protein>
    <submittedName>
        <fullName evidence="2">Uncharacterized protein</fullName>
    </submittedName>
</protein>
<accession>A0A2A5WBX1</accession>
<evidence type="ECO:0000313" key="3">
    <source>
        <dbReference type="Proteomes" id="UP000219329"/>
    </source>
</evidence>
<dbReference type="AlphaFoldDB" id="A0A2A5WBX1"/>
<gene>
    <name evidence="2" type="ORF">CNF02_06330</name>
</gene>
<evidence type="ECO:0000256" key="1">
    <source>
        <dbReference type="SAM" id="SignalP"/>
    </source>
</evidence>
<proteinExistence type="predicted"/>
<dbReference type="Proteomes" id="UP000219329">
    <property type="component" value="Unassembled WGS sequence"/>
</dbReference>
<dbReference type="EMBL" id="NTJZ01000005">
    <property type="protein sequence ID" value="PDH33970.1"/>
    <property type="molecule type" value="Genomic_DNA"/>
</dbReference>
<name>A0A2A5WBX1_9GAMM</name>
<organism evidence="2 3">
    <name type="scientific">OM182 bacterium MED-G28</name>
    <dbReference type="NCBI Taxonomy" id="1986256"/>
    <lineage>
        <taxon>Bacteria</taxon>
        <taxon>Pseudomonadati</taxon>
        <taxon>Pseudomonadota</taxon>
        <taxon>Gammaproteobacteria</taxon>
        <taxon>OMG group</taxon>
        <taxon>OM182 clade</taxon>
    </lineage>
</organism>
<evidence type="ECO:0000313" key="2">
    <source>
        <dbReference type="EMBL" id="PDH33970.1"/>
    </source>
</evidence>
<feature type="chain" id="PRO_5012472811" evidence="1">
    <location>
        <begin position="25"/>
        <end position="346"/>
    </location>
</feature>
<reference evidence="2 3" key="1">
    <citation type="submission" date="2017-08" db="EMBL/GenBank/DDBJ databases">
        <title>Fine stratification of microbial communities through a metagenomic profile of the photic zone.</title>
        <authorList>
            <person name="Haro-Moreno J.M."/>
            <person name="Lopez-Perez M."/>
            <person name="De La Torre J."/>
            <person name="Picazo A."/>
            <person name="Camacho A."/>
            <person name="Rodriguez-Valera F."/>
        </authorList>
    </citation>
    <scope>NUCLEOTIDE SEQUENCE [LARGE SCALE GENOMIC DNA]</scope>
    <source>
        <strain evidence="2">MED-G28</strain>
    </source>
</reference>
<sequence length="346" mass="39344">MKYQSIFSFLISLYGCILISSAAAQNYIVSRTEHDHPDLNGVWNFNDSTPFERPDRFGMREYLNAEEIAARNTSIKNGQQRRDSSEANMSERILNVPTNDTGAYNLFWSFYDEPYPNIRTSLIVYPPDGKIPATINSVTTQHSPPGSNPCNYGDVVIADRPVRISWGGVSCDRPEDFGLASRCMAFPQTLAPYIKANSYNNNIQILQTRDHVMIKSELGNDPRIIPLDGRPFLTEKIRSWTGSSRGKWEDDTLVVETRYFTNKLASLFLRTDSYGSAENLVLTERFTRVDENALDYEFTIDDPTTFTDKITVKTNMSLLNAPIYEFACHEGNYALENMLRAARMIE</sequence>